<feature type="compositionally biased region" description="Polar residues" evidence="1">
    <location>
        <begin position="26"/>
        <end position="35"/>
    </location>
</feature>
<feature type="transmembrane region" description="Helical" evidence="2">
    <location>
        <begin position="136"/>
        <end position="157"/>
    </location>
</feature>
<sequence length="224" mass="22547">MSGTTTHPTTTSSAAVVLATVRAGTNHGQRANSGEQRAHGGGATAVTLDRPGSRLRPGVWQGLLSGLLAVAVTAVSIPLLATLYDVFVPLAFLLAATHAAALVLAPFRPRAAIALSAWSVLVTALLSLGASGLAGLAWPLPVATLITALLVLVLIGLRGDVGTAVTALLVSTAAAWAPLVATLADGDLWATAVPNLLTYHSVAVLVTALSLVASRVIPRVTVAQ</sequence>
<dbReference type="EMBL" id="CP099489">
    <property type="protein sequence ID" value="USQ79981.1"/>
    <property type="molecule type" value="Genomic_DNA"/>
</dbReference>
<feature type="transmembrane region" description="Helical" evidence="2">
    <location>
        <begin position="196"/>
        <end position="217"/>
    </location>
</feature>
<feature type="transmembrane region" description="Helical" evidence="2">
    <location>
        <begin position="112"/>
        <end position="130"/>
    </location>
</feature>
<feature type="transmembrane region" description="Helical" evidence="2">
    <location>
        <begin position="59"/>
        <end position="80"/>
    </location>
</feature>
<protein>
    <submittedName>
        <fullName evidence="3">Uncharacterized protein</fullName>
    </submittedName>
</protein>
<keyword evidence="2" id="KW-0812">Transmembrane</keyword>
<keyword evidence="2" id="KW-1133">Transmembrane helix</keyword>
<organism evidence="3 4">
    <name type="scientific">Ornithinimicrobium faecis</name>
    <dbReference type="NCBI Taxonomy" id="2934158"/>
    <lineage>
        <taxon>Bacteria</taxon>
        <taxon>Bacillati</taxon>
        <taxon>Actinomycetota</taxon>
        <taxon>Actinomycetes</taxon>
        <taxon>Micrococcales</taxon>
        <taxon>Ornithinimicrobiaceae</taxon>
        <taxon>Ornithinimicrobium</taxon>
    </lineage>
</organism>
<evidence type="ECO:0000256" key="2">
    <source>
        <dbReference type="SAM" id="Phobius"/>
    </source>
</evidence>
<keyword evidence="4" id="KW-1185">Reference proteome</keyword>
<dbReference type="RefSeq" id="WP_252593195.1">
    <property type="nucleotide sequence ID" value="NZ_CP099489.1"/>
</dbReference>
<gene>
    <name evidence="3" type="ORF">NF556_20735</name>
</gene>
<dbReference type="Proteomes" id="UP001056455">
    <property type="component" value="Chromosome"/>
</dbReference>
<feature type="transmembrane region" description="Helical" evidence="2">
    <location>
        <begin position="164"/>
        <end position="184"/>
    </location>
</feature>
<feature type="transmembrane region" description="Helical" evidence="2">
    <location>
        <begin position="86"/>
        <end position="105"/>
    </location>
</feature>
<reference evidence="3" key="1">
    <citation type="submission" date="2022-06" db="EMBL/GenBank/DDBJ databases">
        <title>Ornithinimicrobium HY1793.</title>
        <authorList>
            <person name="Huang Y."/>
        </authorList>
    </citation>
    <scope>NUCLEOTIDE SEQUENCE</scope>
    <source>
        <strain evidence="3">HY1793</strain>
    </source>
</reference>
<name>A0ABY4YT91_9MICO</name>
<accession>A0ABY4YT91</accession>
<feature type="region of interest" description="Disordered" evidence="1">
    <location>
        <begin position="26"/>
        <end position="46"/>
    </location>
</feature>
<keyword evidence="2" id="KW-0472">Membrane</keyword>
<evidence type="ECO:0000256" key="1">
    <source>
        <dbReference type="SAM" id="MobiDB-lite"/>
    </source>
</evidence>
<evidence type="ECO:0000313" key="4">
    <source>
        <dbReference type="Proteomes" id="UP001056455"/>
    </source>
</evidence>
<proteinExistence type="predicted"/>
<evidence type="ECO:0000313" key="3">
    <source>
        <dbReference type="EMBL" id="USQ79981.1"/>
    </source>
</evidence>